<dbReference type="AlphaFoldDB" id="A0A5C8NTA8"/>
<dbReference type="OrthoDB" id="1413770at2"/>
<name>A0A5C8NTA8_9BURK</name>
<dbReference type="Proteomes" id="UP000321548">
    <property type="component" value="Unassembled WGS sequence"/>
</dbReference>
<feature type="domain" description="Acyl-CoA thioesterase-like C-terminal" evidence="2">
    <location>
        <begin position="138"/>
        <end position="270"/>
    </location>
</feature>
<evidence type="ECO:0000259" key="1">
    <source>
        <dbReference type="Pfam" id="PF13622"/>
    </source>
</evidence>
<dbReference type="InterPro" id="IPR049450">
    <property type="entry name" value="ACOT8-like_C"/>
</dbReference>
<accession>A0A5C8NTA8</accession>
<dbReference type="InterPro" id="IPR029069">
    <property type="entry name" value="HotDog_dom_sf"/>
</dbReference>
<dbReference type="InterPro" id="IPR049449">
    <property type="entry name" value="TesB_ACOT8-like_N"/>
</dbReference>
<reference evidence="3 4" key="1">
    <citation type="submission" date="2019-06" db="EMBL/GenBank/DDBJ databases">
        <title>Quisquiliibacterium sp. nov., isolated from a maize field.</title>
        <authorList>
            <person name="Lin S.-Y."/>
            <person name="Tsai C.-F."/>
            <person name="Young C.-C."/>
        </authorList>
    </citation>
    <scope>NUCLEOTIDE SEQUENCE [LARGE SCALE GENOMIC DNA]</scope>
    <source>
        <strain evidence="3 4">CC-CFT501</strain>
    </source>
</reference>
<dbReference type="InterPro" id="IPR042171">
    <property type="entry name" value="Acyl-CoA_hotdog"/>
</dbReference>
<dbReference type="EMBL" id="VDUY01000006">
    <property type="protein sequence ID" value="TXL64116.1"/>
    <property type="molecule type" value="Genomic_DNA"/>
</dbReference>
<comment type="caution">
    <text evidence="3">The sequence shown here is derived from an EMBL/GenBank/DDBJ whole genome shotgun (WGS) entry which is preliminary data.</text>
</comment>
<evidence type="ECO:0000313" key="4">
    <source>
        <dbReference type="Proteomes" id="UP000321548"/>
    </source>
</evidence>
<dbReference type="Pfam" id="PF20789">
    <property type="entry name" value="4HBT_3C"/>
    <property type="match status" value="1"/>
</dbReference>
<dbReference type="SUPFAM" id="SSF54637">
    <property type="entry name" value="Thioesterase/thiol ester dehydrase-isomerase"/>
    <property type="match status" value="2"/>
</dbReference>
<evidence type="ECO:0000313" key="3">
    <source>
        <dbReference type="EMBL" id="TXL64116.1"/>
    </source>
</evidence>
<evidence type="ECO:0000259" key="2">
    <source>
        <dbReference type="Pfam" id="PF20789"/>
    </source>
</evidence>
<organism evidence="3 4">
    <name type="scientific">Zeimonas arvi</name>
    <dbReference type="NCBI Taxonomy" id="2498847"/>
    <lineage>
        <taxon>Bacteria</taxon>
        <taxon>Pseudomonadati</taxon>
        <taxon>Pseudomonadota</taxon>
        <taxon>Betaproteobacteria</taxon>
        <taxon>Burkholderiales</taxon>
        <taxon>Burkholderiaceae</taxon>
        <taxon>Zeimonas</taxon>
    </lineage>
</organism>
<dbReference type="Pfam" id="PF13622">
    <property type="entry name" value="4HBT_3"/>
    <property type="match status" value="1"/>
</dbReference>
<protein>
    <submittedName>
        <fullName evidence="3">Thioesterase family protein</fullName>
    </submittedName>
</protein>
<dbReference type="Gene3D" id="2.40.160.210">
    <property type="entry name" value="Acyl-CoA thioesterase, double hotdog domain"/>
    <property type="match status" value="1"/>
</dbReference>
<gene>
    <name evidence="3" type="ORF">FHP08_14330</name>
</gene>
<sequence>MTHAPSHGRAVPAAAYTASAPGRFASSELTRGPWDPAHQHAGPPIALVCREIEAAAASHGLGHMARLTANLLRPVPIGELTVEVKADYVGRNAGHFSAQLSAGGKEIARFTALAQRESPLELPDTLPGHPLPMAPRAPEDSPPAHFPFAGKNVGYADFVETRLAQGAMWQGPCAVWFRMRHPLVAGEAPSLYARVAVAADSGNGISAVLDYERFLFVNSDLTVNLLRKPVGEWICLEARTALGSDGGGLAESALYDARGFIGRATQSLAVRKR</sequence>
<feature type="domain" description="Acyl-CoA thioesterase-like N-terminal HotDog" evidence="1">
    <location>
        <begin position="31"/>
        <end position="113"/>
    </location>
</feature>
<keyword evidence="4" id="KW-1185">Reference proteome</keyword>
<dbReference type="RefSeq" id="WP_147705177.1">
    <property type="nucleotide sequence ID" value="NZ_VDUY01000006.1"/>
</dbReference>
<proteinExistence type="predicted"/>